<evidence type="ECO:0000313" key="5">
    <source>
        <dbReference type="Proteomes" id="UP001202134"/>
    </source>
</evidence>
<keyword evidence="1" id="KW-0129">CBS domain</keyword>
<organism evidence="4 5">
    <name type="scientific">Shewanella electrodiphila</name>
    <dbReference type="NCBI Taxonomy" id="934143"/>
    <lineage>
        <taxon>Bacteria</taxon>
        <taxon>Pseudomonadati</taxon>
        <taxon>Pseudomonadota</taxon>
        <taxon>Gammaproteobacteria</taxon>
        <taxon>Alteromonadales</taxon>
        <taxon>Shewanellaceae</taxon>
        <taxon>Shewanella</taxon>
    </lineage>
</organism>
<sequence>MDALKKFWNENTALSVGAIVSLLMLSVFFIFQYQQANILKLESRWLVTSGVPILVALLVGGYIKSFKGFGVELEASLHKPVSNLELTATEGMAEIQGDEKRSIKYLHNLSPSQRRIISRLSFVMGRENYYQTYAIEQYIRELDRLKYFEVKSSDGKFVAILPLSDFKINNEISFGAIESFIRSLEEMTIQQTYGSLLITHHVVEGTDLIEALKIMRSKRIKRLAVTDENNVFIGLLTETSIEKRIVDNVLSAKENA</sequence>
<dbReference type="RefSeq" id="WP_248955160.1">
    <property type="nucleotide sequence ID" value="NZ_JAKIKU010000003.1"/>
</dbReference>
<keyword evidence="2" id="KW-1133">Transmembrane helix</keyword>
<feature type="transmembrane region" description="Helical" evidence="2">
    <location>
        <begin position="12"/>
        <end position="33"/>
    </location>
</feature>
<feature type="transmembrane region" description="Helical" evidence="2">
    <location>
        <begin position="45"/>
        <end position="63"/>
    </location>
</feature>
<name>A0ABT0KM71_9GAMM</name>
<evidence type="ECO:0000313" key="4">
    <source>
        <dbReference type="EMBL" id="MCL1044942.1"/>
    </source>
</evidence>
<dbReference type="Gene3D" id="3.10.580.10">
    <property type="entry name" value="CBS-domain"/>
    <property type="match status" value="1"/>
</dbReference>
<keyword evidence="2" id="KW-0812">Transmembrane</keyword>
<comment type="caution">
    <text evidence="4">The sequence shown here is derived from an EMBL/GenBank/DDBJ whole genome shotgun (WGS) entry which is preliminary data.</text>
</comment>
<dbReference type="Proteomes" id="UP001202134">
    <property type="component" value="Unassembled WGS sequence"/>
</dbReference>
<keyword evidence="2" id="KW-0472">Membrane</keyword>
<evidence type="ECO:0000259" key="3">
    <source>
        <dbReference type="PROSITE" id="PS51371"/>
    </source>
</evidence>
<feature type="domain" description="CBS" evidence="3">
    <location>
        <begin position="202"/>
        <end position="254"/>
    </location>
</feature>
<gene>
    <name evidence="4" type="ORF">L2737_06315</name>
</gene>
<accession>A0ABT0KM71</accession>
<dbReference type="PROSITE" id="PS51371">
    <property type="entry name" value="CBS"/>
    <property type="match status" value="1"/>
</dbReference>
<evidence type="ECO:0000256" key="1">
    <source>
        <dbReference type="PROSITE-ProRule" id="PRU00703"/>
    </source>
</evidence>
<reference evidence="4 5" key="1">
    <citation type="submission" date="2022-01" db="EMBL/GenBank/DDBJ databases">
        <title>Whole genome-based taxonomy of the Shewanellaceae.</title>
        <authorList>
            <person name="Martin-Rodriguez A.J."/>
        </authorList>
    </citation>
    <scope>NUCLEOTIDE SEQUENCE [LARGE SCALE GENOMIC DNA]</scope>
    <source>
        <strain evidence="4 5">DSM 24955</strain>
    </source>
</reference>
<dbReference type="InterPro" id="IPR000644">
    <property type="entry name" value="CBS_dom"/>
</dbReference>
<dbReference type="CDD" id="cd02205">
    <property type="entry name" value="CBS_pair_SF"/>
    <property type="match status" value="1"/>
</dbReference>
<dbReference type="SUPFAM" id="SSF54631">
    <property type="entry name" value="CBS-domain pair"/>
    <property type="match status" value="1"/>
</dbReference>
<keyword evidence="5" id="KW-1185">Reference proteome</keyword>
<evidence type="ECO:0000256" key="2">
    <source>
        <dbReference type="SAM" id="Phobius"/>
    </source>
</evidence>
<dbReference type="Pfam" id="PF00571">
    <property type="entry name" value="CBS"/>
    <property type="match status" value="1"/>
</dbReference>
<dbReference type="InterPro" id="IPR046342">
    <property type="entry name" value="CBS_dom_sf"/>
</dbReference>
<protein>
    <submittedName>
        <fullName evidence="4">CBS domain-containing protein</fullName>
    </submittedName>
</protein>
<proteinExistence type="predicted"/>
<dbReference type="EMBL" id="JAKIKU010000003">
    <property type="protein sequence ID" value="MCL1044942.1"/>
    <property type="molecule type" value="Genomic_DNA"/>
</dbReference>